<dbReference type="AlphaFoldDB" id="M8CP23"/>
<dbReference type="EnsemblPlants" id="EMT25291">
    <property type="protein sequence ID" value="EMT25291"/>
    <property type="gene ID" value="F775_03704"/>
</dbReference>
<accession>M8CP23</accession>
<evidence type="ECO:0000313" key="1">
    <source>
        <dbReference type="EnsemblPlants" id="EMT25291"/>
    </source>
</evidence>
<sequence>MHSAEKTKHKKSWIAPERGCNKVTVDGGLSRDGSKGAAAAVCRTEHDCLEMVTNYHKKALCHYSAILREVQQRASHLRQVAIVHEKRETTADAHNLAKAASSLDSVPDICCIPRECSS</sequence>
<name>M8CP23_AEGTA</name>
<proteinExistence type="predicted"/>
<reference evidence="1" key="1">
    <citation type="submission" date="2015-06" db="UniProtKB">
        <authorList>
            <consortium name="EnsemblPlants"/>
        </authorList>
    </citation>
    <scope>IDENTIFICATION</scope>
</reference>
<protein>
    <submittedName>
        <fullName evidence="1">Uncharacterized protein</fullName>
    </submittedName>
</protein>
<organism evidence="1">
    <name type="scientific">Aegilops tauschii</name>
    <name type="common">Tausch's goatgrass</name>
    <name type="synonym">Aegilops squarrosa</name>
    <dbReference type="NCBI Taxonomy" id="37682"/>
    <lineage>
        <taxon>Eukaryota</taxon>
        <taxon>Viridiplantae</taxon>
        <taxon>Streptophyta</taxon>
        <taxon>Embryophyta</taxon>
        <taxon>Tracheophyta</taxon>
        <taxon>Spermatophyta</taxon>
        <taxon>Magnoliopsida</taxon>
        <taxon>Liliopsida</taxon>
        <taxon>Poales</taxon>
        <taxon>Poaceae</taxon>
        <taxon>BOP clade</taxon>
        <taxon>Pooideae</taxon>
        <taxon>Triticodae</taxon>
        <taxon>Triticeae</taxon>
        <taxon>Triticinae</taxon>
        <taxon>Aegilops</taxon>
    </lineage>
</organism>